<accession>A0ABT4BRK0</accession>
<dbReference type="InterPro" id="IPR050099">
    <property type="entry name" value="SIS_GmhA/DiaA_subfam"/>
</dbReference>
<keyword evidence="3" id="KW-1185">Reference proteome</keyword>
<comment type="caution">
    <text evidence="2">The sequence shown here is derived from an EMBL/GenBank/DDBJ whole genome shotgun (WGS) entry which is preliminary data.</text>
</comment>
<evidence type="ECO:0000313" key="2">
    <source>
        <dbReference type="EMBL" id="MCY1713523.1"/>
    </source>
</evidence>
<dbReference type="PANTHER" id="PTHR30390">
    <property type="entry name" value="SEDOHEPTULOSE 7-PHOSPHATE ISOMERASE / DNAA INITIATOR-ASSOCIATING FACTOR FOR REPLICATION INITIATION"/>
    <property type="match status" value="1"/>
</dbReference>
<proteinExistence type="predicted"/>
<evidence type="ECO:0000259" key="1">
    <source>
        <dbReference type="PROSITE" id="PS51464"/>
    </source>
</evidence>
<dbReference type="RefSeq" id="WP_268057536.1">
    <property type="nucleotide sequence ID" value="NZ_JAPOHA010000003.1"/>
</dbReference>
<dbReference type="SUPFAM" id="SSF53697">
    <property type="entry name" value="SIS domain"/>
    <property type="match status" value="1"/>
</dbReference>
<sequence length="214" mass="23218">MKEHTIQLCTHFYEIHPDLLFMKEPVSEVCEALLKIFQNGGKVLICGNGGSCADGDHIVGELMKGFLLKRPLDANVKARFTQLYNGEGNFIAEKLQCGLPAISLNAHASLISAFSNDVDPDLIYAQQVMGYARKGDAVIGISTSGNANNVAYALMTAKVMGAASLALTGRDGGKIAKIADYSLIAPEQETYRIQEVHIALYHLLCAYIESEMFS</sequence>
<dbReference type="PROSITE" id="PS51464">
    <property type="entry name" value="SIS"/>
    <property type="match status" value="1"/>
</dbReference>
<dbReference type="Gene3D" id="3.40.50.10490">
    <property type="entry name" value="Glucose-6-phosphate isomerase like protein, domain 1"/>
    <property type="match status" value="1"/>
</dbReference>
<dbReference type="InterPro" id="IPR046348">
    <property type="entry name" value="SIS_dom_sf"/>
</dbReference>
<protein>
    <submittedName>
        <fullName evidence="2">SIS domain-containing protein</fullName>
    </submittedName>
</protein>
<name>A0ABT4BRK0_9FIRM</name>
<dbReference type="EMBL" id="JAPOHA010000003">
    <property type="protein sequence ID" value="MCY1713523.1"/>
    <property type="molecule type" value="Genomic_DNA"/>
</dbReference>
<dbReference type="Pfam" id="PF01380">
    <property type="entry name" value="SIS"/>
    <property type="match status" value="1"/>
</dbReference>
<dbReference type="Proteomes" id="UP001082703">
    <property type="component" value="Unassembled WGS sequence"/>
</dbReference>
<dbReference type="CDD" id="cd05006">
    <property type="entry name" value="SIS_GmhA"/>
    <property type="match status" value="1"/>
</dbReference>
<reference evidence="2 3" key="1">
    <citation type="submission" date="2022-11" db="EMBL/GenBank/DDBJ databases">
        <authorList>
            <person name="Caiyu Z."/>
        </authorList>
    </citation>
    <scope>NUCLEOTIDE SEQUENCE [LARGE SCALE GENOMIC DNA]</scope>
    <source>
        <strain evidence="2 3">YR-4</strain>
    </source>
</reference>
<dbReference type="InterPro" id="IPR035461">
    <property type="entry name" value="GmhA/DiaA"/>
</dbReference>
<gene>
    <name evidence="2" type="ORF">OUY18_04535</name>
</gene>
<organism evidence="2 3">
    <name type="scientific">Caproiciproducens galactitolivorans</name>
    <dbReference type="NCBI Taxonomy" id="642589"/>
    <lineage>
        <taxon>Bacteria</taxon>
        <taxon>Bacillati</taxon>
        <taxon>Bacillota</taxon>
        <taxon>Clostridia</taxon>
        <taxon>Eubacteriales</taxon>
        <taxon>Acutalibacteraceae</taxon>
        <taxon>Caproiciproducens</taxon>
    </lineage>
</organism>
<dbReference type="InterPro" id="IPR001347">
    <property type="entry name" value="SIS_dom"/>
</dbReference>
<feature type="domain" description="SIS" evidence="1">
    <location>
        <begin position="33"/>
        <end position="214"/>
    </location>
</feature>
<evidence type="ECO:0000313" key="3">
    <source>
        <dbReference type="Proteomes" id="UP001082703"/>
    </source>
</evidence>